<organism evidence="1 2">
    <name type="scientific">Xenotaenia resolanae</name>
    <dbReference type="NCBI Taxonomy" id="208358"/>
    <lineage>
        <taxon>Eukaryota</taxon>
        <taxon>Metazoa</taxon>
        <taxon>Chordata</taxon>
        <taxon>Craniata</taxon>
        <taxon>Vertebrata</taxon>
        <taxon>Euteleostomi</taxon>
        <taxon>Actinopterygii</taxon>
        <taxon>Neopterygii</taxon>
        <taxon>Teleostei</taxon>
        <taxon>Neoteleostei</taxon>
        <taxon>Acanthomorphata</taxon>
        <taxon>Ovalentaria</taxon>
        <taxon>Atherinomorphae</taxon>
        <taxon>Cyprinodontiformes</taxon>
        <taxon>Goodeidae</taxon>
        <taxon>Xenotaenia</taxon>
    </lineage>
</organism>
<gene>
    <name evidence="1" type="ORF">XENORESO_006140</name>
</gene>
<comment type="caution">
    <text evidence="1">The sequence shown here is derived from an EMBL/GenBank/DDBJ whole genome shotgun (WGS) entry which is preliminary data.</text>
</comment>
<proteinExistence type="predicted"/>
<keyword evidence="2" id="KW-1185">Reference proteome</keyword>
<evidence type="ECO:0000313" key="2">
    <source>
        <dbReference type="Proteomes" id="UP001444071"/>
    </source>
</evidence>
<protein>
    <submittedName>
        <fullName evidence="1">Uncharacterized protein</fullName>
    </submittedName>
</protein>
<dbReference type="EMBL" id="JAHRIM010022139">
    <property type="protein sequence ID" value="MEQ2263327.1"/>
    <property type="molecule type" value="Genomic_DNA"/>
</dbReference>
<reference evidence="1 2" key="1">
    <citation type="submission" date="2021-06" db="EMBL/GenBank/DDBJ databases">
        <authorList>
            <person name="Palmer J.M."/>
        </authorList>
    </citation>
    <scope>NUCLEOTIDE SEQUENCE [LARGE SCALE GENOMIC DNA]</scope>
    <source>
        <strain evidence="1 2">XR_2019</strain>
        <tissue evidence="1">Muscle</tissue>
    </source>
</reference>
<sequence length="179" mass="19854">MSMPDISVLTYGPSLVPRLLPAPCLILTLTLNLGFRHRFCFLDPSTWIVIWTSFWLSDHPALTFDHSQESQNPLATLPGFLPSRTTIICGLLHSRLSADRRSVTPACFRKTSISASDSHQCSVPQCVPPRGSIGSSQTRFLINLLSLFLPSVVLNPKKTPVRIIWPKTKIQNRFSGSLG</sequence>
<dbReference type="Proteomes" id="UP001444071">
    <property type="component" value="Unassembled WGS sequence"/>
</dbReference>
<evidence type="ECO:0000313" key="1">
    <source>
        <dbReference type="EMBL" id="MEQ2263327.1"/>
    </source>
</evidence>
<accession>A0ABV0W1C3</accession>
<name>A0ABV0W1C3_9TELE</name>